<dbReference type="GO" id="GO:0005930">
    <property type="term" value="C:axoneme"/>
    <property type="evidence" value="ECO:0007669"/>
    <property type="project" value="UniProtKB-SubCell"/>
</dbReference>
<dbReference type="GO" id="GO:0005634">
    <property type="term" value="C:nucleus"/>
    <property type="evidence" value="ECO:0007669"/>
    <property type="project" value="TreeGrafter"/>
</dbReference>
<organism evidence="6 7">
    <name type="scientific">Cymbomonas tetramitiformis</name>
    <dbReference type="NCBI Taxonomy" id="36881"/>
    <lineage>
        <taxon>Eukaryota</taxon>
        <taxon>Viridiplantae</taxon>
        <taxon>Chlorophyta</taxon>
        <taxon>Pyramimonadophyceae</taxon>
        <taxon>Pyramimonadales</taxon>
        <taxon>Pyramimonadaceae</taxon>
        <taxon>Cymbomonas</taxon>
    </lineage>
</organism>
<dbReference type="GO" id="GO:0005829">
    <property type="term" value="C:cytosol"/>
    <property type="evidence" value="ECO:0007669"/>
    <property type="project" value="TreeGrafter"/>
</dbReference>
<evidence type="ECO:0000256" key="3">
    <source>
        <dbReference type="ARBA" id="ARBA00022614"/>
    </source>
</evidence>
<feature type="compositionally biased region" description="Acidic residues" evidence="5">
    <location>
        <begin position="418"/>
        <end position="439"/>
    </location>
</feature>
<gene>
    <name evidence="6" type="ORF">CYMTET_16723</name>
</gene>
<dbReference type="InterPro" id="IPR032675">
    <property type="entry name" value="LRR_dom_sf"/>
</dbReference>
<dbReference type="EMBL" id="LGRX02007391">
    <property type="protein sequence ID" value="KAK3275129.1"/>
    <property type="molecule type" value="Genomic_DNA"/>
</dbReference>
<accession>A0AAE0GBI3</accession>
<keyword evidence="7" id="KW-1185">Reference proteome</keyword>
<dbReference type="Proteomes" id="UP001190700">
    <property type="component" value="Unassembled WGS sequence"/>
</dbReference>
<comment type="caution">
    <text evidence="6">The sequence shown here is derived from an EMBL/GenBank/DDBJ whole genome shotgun (WGS) entry which is preliminary data.</text>
</comment>
<evidence type="ECO:0000256" key="5">
    <source>
        <dbReference type="SAM" id="MobiDB-lite"/>
    </source>
</evidence>
<comment type="subcellular location">
    <subcellularLocation>
        <location evidence="1">Cytoplasm</location>
        <location evidence="1">Cytoskeleton</location>
        <location evidence="1">Cilium axoneme</location>
    </subcellularLocation>
</comment>
<keyword evidence="2" id="KW-0343">GTPase activation</keyword>
<dbReference type="GO" id="GO:0031267">
    <property type="term" value="F:small GTPase binding"/>
    <property type="evidence" value="ECO:0007669"/>
    <property type="project" value="TreeGrafter"/>
</dbReference>
<protein>
    <recommendedName>
        <fullName evidence="8">RNI-like protein</fullName>
    </recommendedName>
</protein>
<evidence type="ECO:0000313" key="7">
    <source>
        <dbReference type="Proteomes" id="UP001190700"/>
    </source>
</evidence>
<dbReference type="InterPro" id="IPR027038">
    <property type="entry name" value="RanGap"/>
</dbReference>
<proteinExistence type="predicted"/>
<feature type="region of interest" description="Disordered" evidence="5">
    <location>
        <begin position="407"/>
        <end position="448"/>
    </location>
</feature>
<reference evidence="6 7" key="1">
    <citation type="journal article" date="2015" name="Genome Biol. Evol.">
        <title>Comparative Genomics of a Bacterivorous Green Alga Reveals Evolutionary Causalities and Consequences of Phago-Mixotrophic Mode of Nutrition.</title>
        <authorList>
            <person name="Burns J.A."/>
            <person name="Paasch A."/>
            <person name="Narechania A."/>
            <person name="Kim E."/>
        </authorList>
    </citation>
    <scope>NUCLEOTIDE SEQUENCE [LARGE SCALE GENOMIC DNA]</scope>
    <source>
        <strain evidence="6 7">PLY_AMNH</strain>
    </source>
</reference>
<dbReference type="AlphaFoldDB" id="A0AAE0GBI3"/>
<dbReference type="SUPFAM" id="SSF52047">
    <property type="entry name" value="RNI-like"/>
    <property type="match status" value="1"/>
</dbReference>
<dbReference type="PANTHER" id="PTHR24113">
    <property type="entry name" value="RAN GTPASE-ACTIVATING PROTEIN 1"/>
    <property type="match status" value="1"/>
</dbReference>
<dbReference type="SMART" id="SM00368">
    <property type="entry name" value="LRR_RI"/>
    <property type="match status" value="8"/>
</dbReference>
<dbReference type="PANTHER" id="PTHR24113:SF12">
    <property type="entry name" value="RAN GTPASE-ACTIVATING PROTEIN 1"/>
    <property type="match status" value="1"/>
</dbReference>
<keyword evidence="4" id="KW-0677">Repeat</keyword>
<evidence type="ECO:0000256" key="2">
    <source>
        <dbReference type="ARBA" id="ARBA00022468"/>
    </source>
</evidence>
<evidence type="ECO:0008006" key="8">
    <source>
        <dbReference type="Google" id="ProtNLM"/>
    </source>
</evidence>
<dbReference type="GO" id="GO:0006913">
    <property type="term" value="P:nucleocytoplasmic transport"/>
    <property type="evidence" value="ECO:0007669"/>
    <property type="project" value="TreeGrafter"/>
</dbReference>
<dbReference type="Gene3D" id="3.80.10.10">
    <property type="entry name" value="Ribonuclease Inhibitor"/>
    <property type="match status" value="3"/>
</dbReference>
<dbReference type="GO" id="GO:0048471">
    <property type="term" value="C:perinuclear region of cytoplasm"/>
    <property type="evidence" value="ECO:0007669"/>
    <property type="project" value="TreeGrafter"/>
</dbReference>
<sequence length="505" mass="52480">MPSNMLTVRDESAAMDMLPPQELVLGGPSGSAAARLPVPQLNGTTPISELSLIDLHVGLTDAIFIGAVASANTALTSLTLHTCVLPVAQLVTNKLPKLQLSKGLKDEDVAVLATCLAENTSLESLDLSAGGLGEKAGVLLGGCLEQLDSPGGFNRTLSTLKLNENRLEMLGLQGLLRGLVPNGGRPVHPLTTLHIARNNLGPKGAKVLADALRPGGDGAEQCNQLHTVTISKNNVGSKGARVLADALRRNTTLAVLKLDGNQIGAAGTIAFTDILTPNVEEGSNGTLTSLDISSNEVGQGDASEAVEALGATLARNTALRVLDISLNDFGTEAMQTISAALASPDRAPGKAATNTTLDQLNRIPVGSMTRNEVVDLQIADKGLGVADAVILSACVLSNTSVRNLDLSHNTLCGTSGEDGSDDDDEEEEEEESSDDDDSDDGGRGDGKYNAEGLIMLAQSLREKVDALKELPSGPIGTLDLQGNYIDDDTKHLMGKTIGKKIKLLF</sequence>
<dbReference type="GO" id="GO:0005096">
    <property type="term" value="F:GTPase activator activity"/>
    <property type="evidence" value="ECO:0007669"/>
    <property type="project" value="UniProtKB-KW"/>
</dbReference>
<evidence type="ECO:0000256" key="1">
    <source>
        <dbReference type="ARBA" id="ARBA00004430"/>
    </source>
</evidence>
<dbReference type="InterPro" id="IPR001611">
    <property type="entry name" value="Leu-rich_rpt"/>
</dbReference>
<keyword evidence="3" id="KW-0433">Leucine-rich repeat</keyword>
<name>A0AAE0GBI3_9CHLO</name>
<evidence type="ECO:0000313" key="6">
    <source>
        <dbReference type="EMBL" id="KAK3275129.1"/>
    </source>
</evidence>
<dbReference type="Pfam" id="PF13516">
    <property type="entry name" value="LRR_6"/>
    <property type="match status" value="4"/>
</dbReference>
<evidence type="ECO:0000256" key="4">
    <source>
        <dbReference type="ARBA" id="ARBA00022737"/>
    </source>
</evidence>